<protein>
    <submittedName>
        <fullName evidence="2">Uncharacterized protein</fullName>
    </submittedName>
</protein>
<sequence>MTMLKSKLFRVVFSICFLLTLMICLFNMAVFPGTPASYYVVLISKFIGVSLFNGVFYGTLFYLVITLINYLISKTSKQN</sequence>
<evidence type="ECO:0000313" key="3">
    <source>
        <dbReference type="Proteomes" id="UP000228754"/>
    </source>
</evidence>
<proteinExistence type="predicted"/>
<dbReference type="EMBL" id="NKHG01000119">
    <property type="protein sequence ID" value="PCK18300.1"/>
    <property type="molecule type" value="Genomic_DNA"/>
</dbReference>
<keyword evidence="1" id="KW-0472">Membrane</keyword>
<keyword evidence="1" id="KW-0812">Transmembrane</keyword>
<keyword evidence="1" id="KW-1133">Transmembrane helix</keyword>
<feature type="transmembrane region" description="Helical" evidence="1">
    <location>
        <begin position="51"/>
        <end position="72"/>
    </location>
</feature>
<dbReference type="Proteomes" id="UP000228754">
    <property type="component" value="Unassembled WGS sequence"/>
</dbReference>
<comment type="caution">
    <text evidence="2">The sequence shown here is derived from an EMBL/GenBank/DDBJ whole genome shotgun (WGS) entry which is preliminary data.</text>
</comment>
<accession>A0A2A5ILT9</accession>
<evidence type="ECO:0000256" key="1">
    <source>
        <dbReference type="SAM" id="Phobius"/>
    </source>
</evidence>
<reference evidence="2 3" key="1">
    <citation type="submission" date="2017-06" db="EMBL/GenBank/DDBJ databases">
        <title>Draft Genome Sequence of Bacillus sp Strain 36R Isolated from saline sediment at Atanasia, Sonora, Mexico.</title>
        <authorList>
            <person name="Sanchez Diaz R."/>
            <person name="Quiroz Macias M.E."/>
            <person name="Ibarra Gamez J.C."/>
            <person name="Enciso Ibarra J."/>
            <person name="Gomez Gil B."/>
            <person name="Galaviz Silva L."/>
        </authorList>
    </citation>
    <scope>NUCLEOTIDE SEQUENCE [LARGE SCALE GENOMIC DNA]</scope>
    <source>
        <strain evidence="2 3">36R_ATNSAL</strain>
    </source>
</reference>
<feature type="transmembrane region" description="Helical" evidence="1">
    <location>
        <begin position="12"/>
        <end position="31"/>
    </location>
</feature>
<evidence type="ECO:0000313" key="2">
    <source>
        <dbReference type="EMBL" id="PCK18300.1"/>
    </source>
</evidence>
<organism evidence="2 3">
    <name type="scientific">Bacillus pumilus</name>
    <name type="common">Bacillus mesentericus</name>
    <dbReference type="NCBI Taxonomy" id="1408"/>
    <lineage>
        <taxon>Bacteria</taxon>
        <taxon>Bacillati</taxon>
        <taxon>Bacillota</taxon>
        <taxon>Bacilli</taxon>
        <taxon>Bacillales</taxon>
        <taxon>Bacillaceae</taxon>
        <taxon>Bacillus</taxon>
    </lineage>
</organism>
<name>A0A2A5ILT9_BACPU</name>
<gene>
    <name evidence="2" type="ORF">CEY02_19055</name>
</gene>
<dbReference type="AlphaFoldDB" id="A0A2A5ILT9"/>